<dbReference type="InterPro" id="IPR009057">
    <property type="entry name" value="Homeodomain-like_sf"/>
</dbReference>
<evidence type="ECO:0000256" key="2">
    <source>
        <dbReference type="ARBA" id="ARBA00023125"/>
    </source>
</evidence>
<dbReference type="SUPFAM" id="SSF46689">
    <property type="entry name" value="Homeodomain-like"/>
    <property type="match status" value="1"/>
</dbReference>
<keyword evidence="2 4" id="KW-0238">DNA-binding</keyword>
<feature type="domain" description="HTH tetR-type" evidence="5">
    <location>
        <begin position="4"/>
        <end position="63"/>
    </location>
</feature>
<gene>
    <name evidence="6" type="ORF">GCM10009606_16840</name>
</gene>
<name>A0ABP4F1Z0_9ACTN</name>
<dbReference type="PROSITE" id="PS50977">
    <property type="entry name" value="HTH_TETR_2"/>
    <property type="match status" value="1"/>
</dbReference>
<evidence type="ECO:0000259" key="5">
    <source>
        <dbReference type="PROSITE" id="PS50977"/>
    </source>
</evidence>
<sequence length="187" mass="20525">MSPEDRRSELTDVTLRLMRVHGRDVTTRQIAEAAGIAEGTVFRAFGSKDELMDAALIRAFEPGDVVTRIEEIDPGLPLRERLVLLVSILQQRFRATFGLMQKVGLMGPPAHLHDAEAAVAWRARLADLLVGVVADDADQLAVPVDEFVHVLRLLTFAGSHEHVADGRLLTPDRIVDTVLHGLGKKEA</sequence>
<dbReference type="PANTHER" id="PTHR30055">
    <property type="entry name" value="HTH-TYPE TRANSCRIPTIONAL REGULATOR RUTR"/>
    <property type="match status" value="1"/>
</dbReference>
<evidence type="ECO:0000256" key="4">
    <source>
        <dbReference type="PROSITE-ProRule" id="PRU00335"/>
    </source>
</evidence>
<dbReference type="Proteomes" id="UP001499979">
    <property type="component" value="Unassembled WGS sequence"/>
</dbReference>
<organism evidence="6 7">
    <name type="scientific">Nocardioides aquiterrae</name>
    <dbReference type="NCBI Taxonomy" id="203799"/>
    <lineage>
        <taxon>Bacteria</taxon>
        <taxon>Bacillati</taxon>
        <taxon>Actinomycetota</taxon>
        <taxon>Actinomycetes</taxon>
        <taxon>Propionibacteriales</taxon>
        <taxon>Nocardioidaceae</taxon>
        <taxon>Nocardioides</taxon>
    </lineage>
</organism>
<feature type="DNA-binding region" description="H-T-H motif" evidence="4">
    <location>
        <begin position="26"/>
        <end position="45"/>
    </location>
</feature>
<protein>
    <submittedName>
        <fullName evidence="6">TetR/AcrR family transcriptional regulator</fullName>
    </submittedName>
</protein>
<evidence type="ECO:0000256" key="3">
    <source>
        <dbReference type="ARBA" id="ARBA00023163"/>
    </source>
</evidence>
<keyword evidence="7" id="KW-1185">Reference proteome</keyword>
<evidence type="ECO:0000313" key="7">
    <source>
        <dbReference type="Proteomes" id="UP001499979"/>
    </source>
</evidence>
<keyword evidence="1" id="KW-0805">Transcription regulation</keyword>
<evidence type="ECO:0000313" key="6">
    <source>
        <dbReference type="EMBL" id="GAA1137522.1"/>
    </source>
</evidence>
<dbReference type="Gene3D" id="1.10.357.10">
    <property type="entry name" value="Tetracycline Repressor, domain 2"/>
    <property type="match status" value="1"/>
</dbReference>
<dbReference type="EMBL" id="BAAAJE010000006">
    <property type="protein sequence ID" value="GAA1137522.1"/>
    <property type="molecule type" value="Genomic_DNA"/>
</dbReference>
<keyword evidence="3" id="KW-0804">Transcription</keyword>
<dbReference type="InterPro" id="IPR001647">
    <property type="entry name" value="HTH_TetR"/>
</dbReference>
<accession>A0ABP4F1Z0</accession>
<reference evidence="7" key="1">
    <citation type="journal article" date="2019" name="Int. J. Syst. Evol. Microbiol.">
        <title>The Global Catalogue of Microorganisms (GCM) 10K type strain sequencing project: providing services to taxonomists for standard genome sequencing and annotation.</title>
        <authorList>
            <consortium name="The Broad Institute Genomics Platform"/>
            <consortium name="The Broad Institute Genome Sequencing Center for Infectious Disease"/>
            <person name="Wu L."/>
            <person name="Ma J."/>
        </authorList>
    </citation>
    <scope>NUCLEOTIDE SEQUENCE [LARGE SCALE GENOMIC DNA]</scope>
    <source>
        <strain evidence="7">JCM 11813</strain>
    </source>
</reference>
<comment type="caution">
    <text evidence="6">The sequence shown here is derived from an EMBL/GenBank/DDBJ whole genome shotgun (WGS) entry which is preliminary data.</text>
</comment>
<evidence type="ECO:0000256" key="1">
    <source>
        <dbReference type="ARBA" id="ARBA00023015"/>
    </source>
</evidence>
<dbReference type="PANTHER" id="PTHR30055:SF234">
    <property type="entry name" value="HTH-TYPE TRANSCRIPTIONAL REGULATOR BETI"/>
    <property type="match status" value="1"/>
</dbReference>
<dbReference type="Pfam" id="PF00440">
    <property type="entry name" value="TetR_N"/>
    <property type="match status" value="1"/>
</dbReference>
<proteinExistence type="predicted"/>
<dbReference type="InterPro" id="IPR050109">
    <property type="entry name" value="HTH-type_TetR-like_transc_reg"/>
</dbReference>